<dbReference type="PANTHER" id="PTHR38887:SF1">
    <property type="entry name" value="RAS MODIFICATION PROTEIN ERF4"/>
    <property type="match status" value="1"/>
</dbReference>
<evidence type="ECO:0000313" key="3">
    <source>
        <dbReference type="Proteomes" id="UP000034947"/>
    </source>
</evidence>
<accession>A0A0F8UVD1</accession>
<evidence type="ECO:0000256" key="1">
    <source>
        <dbReference type="SAM" id="MobiDB-lite"/>
    </source>
</evidence>
<feature type="region of interest" description="Disordered" evidence="1">
    <location>
        <begin position="1"/>
        <end position="87"/>
    </location>
</feature>
<protein>
    <submittedName>
        <fullName evidence="2">Uncharacterized protein</fullName>
    </submittedName>
</protein>
<name>A0A0F8UVD1_9EURO</name>
<gene>
    <name evidence="2" type="ORF">AOCH_001473</name>
</gene>
<dbReference type="Proteomes" id="UP000034947">
    <property type="component" value="Unassembled WGS sequence"/>
</dbReference>
<keyword evidence="3" id="KW-1185">Reference proteome</keyword>
<comment type="caution">
    <text evidence="2">The sequence shown here is derived from an EMBL/GenBank/DDBJ whole genome shotgun (WGS) entry which is preliminary data.</text>
</comment>
<evidence type="ECO:0000313" key="2">
    <source>
        <dbReference type="EMBL" id="KKK23484.1"/>
    </source>
</evidence>
<organism evidence="2 3">
    <name type="scientific">Aspergillus ochraceoroseus</name>
    <dbReference type="NCBI Taxonomy" id="138278"/>
    <lineage>
        <taxon>Eukaryota</taxon>
        <taxon>Fungi</taxon>
        <taxon>Dikarya</taxon>
        <taxon>Ascomycota</taxon>
        <taxon>Pezizomycotina</taxon>
        <taxon>Eurotiomycetes</taxon>
        <taxon>Eurotiomycetidae</taxon>
        <taxon>Eurotiales</taxon>
        <taxon>Aspergillaceae</taxon>
        <taxon>Aspergillus</taxon>
        <taxon>Aspergillus subgen. Nidulantes</taxon>
    </lineage>
</organism>
<dbReference type="PANTHER" id="PTHR38887">
    <property type="entry name" value="CHROMOSOME 21, WHOLE GENOME SHOTGUN SEQUENCE"/>
    <property type="match status" value="1"/>
</dbReference>
<sequence length="546" mass="60351">MDLRGKAIRGIAAGIGLASESISAHKASKREKKERESQRSVEGVDGQLQRERLVEGEQRRRRRRRGGGGGGGGEEEEEEEQIQRESEREHFIANQHEQVWELDEAQDELHAHEQSNEEAPSYDAVLLAEEFIRNVPPPAYAPSAAPRLPWPVILPQRRPKSRKRGFVRAYAPVLEDFGIDQAMFLNFLETSNRACLASPWIYALNLATIPTMFLPSGLSIVVSTLIQIGTDVAIAVEGRRKSVPLSQLTNTFFDKINEEFFRPRGLFCLVMTWDPESSSTFTQFNLNTTISTAVEHGGPGFTNKLKHKLKSSDGKTAGELPFPEAAPLIFPDLDDDLGSNAAEGKLKGTKKRKEFVDNYLDRRSQAKFIMENPDSALNLAPKPKFTSRYADPTHPASSGDFLGLITGGKFTSDNLPRRAPPAALGRSVLPDQRGRHGRDRRFQESGPGGNLRLGSLPAGNIVESLLSRRTSGSTHRNASTSHDRYQAEMAEVEIERGQTRQRQPGPPSGGIGGGIQKLLKSKVLYLMIVNMPSEEELAEARAMLNS</sequence>
<proteinExistence type="predicted"/>
<feature type="region of interest" description="Disordered" evidence="1">
    <location>
        <begin position="412"/>
        <end position="456"/>
    </location>
</feature>
<dbReference type="OrthoDB" id="3433125at2759"/>
<dbReference type="AlphaFoldDB" id="A0A0F8UVD1"/>
<dbReference type="VEuPathDB" id="FungiDB:P175DRAFT_0473151"/>
<feature type="region of interest" description="Disordered" evidence="1">
    <location>
        <begin position="494"/>
        <end position="514"/>
    </location>
</feature>
<dbReference type="EMBL" id="JYKN01000673">
    <property type="protein sequence ID" value="KKK23484.1"/>
    <property type="molecule type" value="Genomic_DNA"/>
</dbReference>
<feature type="compositionally biased region" description="Low complexity" evidence="1">
    <location>
        <begin position="8"/>
        <end position="18"/>
    </location>
</feature>
<feature type="compositionally biased region" description="Basic and acidic residues" evidence="1">
    <location>
        <begin position="48"/>
        <end position="58"/>
    </location>
</feature>
<reference evidence="2 3" key="1">
    <citation type="submission" date="2015-02" db="EMBL/GenBank/DDBJ databases">
        <title>Draft Genome Sequences of Two Closely-Related Aflatoxigenic Aspergillus Species Obtained from the Cote d'Ivoire.</title>
        <authorList>
            <person name="Moore G.G."/>
            <person name="Beltz S.B."/>
            <person name="Mack B.M."/>
        </authorList>
    </citation>
    <scope>NUCLEOTIDE SEQUENCE [LARGE SCALE GENOMIC DNA]</scope>
    <source>
        <strain evidence="2 3">SRRC1432</strain>
    </source>
</reference>
<dbReference type="InterPro" id="IPR053221">
    <property type="entry name" value="Burnettramic_acid_biosynth"/>
</dbReference>